<sequence>MSLAELVSVTGNAVKSLSESEKTNYMDAQDGPKLITVSKNGCPKGLFQSQNIGPLSTSLKGKPQAKESDGDVNSSSPVVFSSAETSAQVQNKSDGELSENVTVIEIRSVNEHNGHSKASSSREGRTVTAFGISQTQKDSKTFRKAQSEIKAVSPDLEWSSNKSKKEDEYGGSTDLRDSFNGQPEIIDVHEHIIAITSGMSGSEEGSVQSEADEILQEQNSNDDYFRTHPVYPKAKSKTLKQGIQDKGTAQFSKSKAFDDIFISQFELTEKQRSLKQALAKRGETNKPKKKFVQSKIIQSKVASEKDTAQDSHNFTNMAPPSADPAVAAAVAASAAVAATQPFLKVQHELESKIQLLLAQLSELQEKKSAPEGEKTSESEERIQWLEKQMAELNERRMEHLENLQQRQLQMQAQLLYMSRSRTRSPGSHVALPTRQPPPSRIPQAVMKQRGQIPLQPDQPSLYKPYATYKTQPGTEAQSQPYYN</sequence>
<gene>
    <name evidence="3" type="ORF">GSLYS_00000386001</name>
</gene>
<accession>A0AAV2GXN7</accession>
<dbReference type="Proteomes" id="UP001497497">
    <property type="component" value="Unassembled WGS sequence"/>
</dbReference>
<reference evidence="3 4" key="1">
    <citation type="submission" date="2024-04" db="EMBL/GenBank/DDBJ databases">
        <authorList>
            <consortium name="Genoscope - CEA"/>
            <person name="William W."/>
        </authorList>
    </citation>
    <scope>NUCLEOTIDE SEQUENCE [LARGE SCALE GENOMIC DNA]</scope>
</reference>
<dbReference type="GO" id="GO:0007224">
    <property type="term" value="P:smoothened signaling pathway"/>
    <property type="evidence" value="ECO:0007669"/>
    <property type="project" value="InterPro"/>
</dbReference>
<feature type="region of interest" description="Disordered" evidence="2">
    <location>
        <begin position="420"/>
        <end position="483"/>
    </location>
</feature>
<evidence type="ECO:0000313" key="4">
    <source>
        <dbReference type="Proteomes" id="UP001497497"/>
    </source>
</evidence>
<keyword evidence="1" id="KW-0175">Coiled coil</keyword>
<protein>
    <submittedName>
        <fullName evidence="3">Uncharacterized protein</fullName>
    </submittedName>
</protein>
<organism evidence="3 4">
    <name type="scientific">Lymnaea stagnalis</name>
    <name type="common">Great pond snail</name>
    <name type="synonym">Helix stagnalis</name>
    <dbReference type="NCBI Taxonomy" id="6523"/>
    <lineage>
        <taxon>Eukaryota</taxon>
        <taxon>Metazoa</taxon>
        <taxon>Spiralia</taxon>
        <taxon>Lophotrochozoa</taxon>
        <taxon>Mollusca</taxon>
        <taxon>Gastropoda</taxon>
        <taxon>Heterobranchia</taxon>
        <taxon>Euthyneura</taxon>
        <taxon>Panpulmonata</taxon>
        <taxon>Hygrophila</taxon>
        <taxon>Lymnaeoidea</taxon>
        <taxon>Lymnaeidae</taxon>
        <taxon>Lymnaea</taxon>
    </lineage>
</organism>
<dbReference type="GO" id="GO:0005814">
    <property type="term" value="C:centriole"/>
    <property type="evidence" value="ECO:0007669"/>
    <property type="project" value="TreeGrafter"/>
</dbReference>
<comment type="caution">
    <text evidence="3">The sequence shown here is derived from an EMBL/GenBank/DDBJ whole genome shotgun (WGS) entry which is preliminary data.</text>
</comment>
<dbReference type="PANTHER" id="PTHR15721:SF2">
    <property type="entry name" value="PROTEIN TALPID3"/>
    <property type="match status" value="1"/>
</dbReference>
<dbReference type="Pfam" id="PF15324">
    <property type="entry name" value="TALPID3"/>
    <property type="match status" value="1"/>
</dbReference>
<keyword evidence="4" id="KW-1185">Reference proteome</keyword>
<feature type="compositionally biased region" description="Basic and acidic residues" evidence="2">
    <location>
        <begin position="108"/>
        <end position="125"/>
    </location>
</feature>
<feature type="compositionally biased region" description="Polar residues" evidence="2">
    <location>
        <begin position="71"/>
        <end position="92"/>
    </location>
</feature>
<dbReference type="AlphaFoldDB" id="A0AAV2GXN7"/>
<name>A0AAV2GXN7_LYMST</name>
<evidence type="ECO:0000256" key="1">
    <source>
        <dbReference type="SAM" id="Coils"/>
    </source>
</evidence>
<dbReference type="InterPro" id="IPR029246">
    <property type="entry name" value="TALPID3"/>
</dbReference>
<evidence type="ECO:0000256" key="2">
    <source>
        <dbReference type="SAM" id="MobiDB-lite"/>
    </source>
</evidence>
<feature type="coiled-coil region" evidence="1">
    <location>
        <begin position="346"/>
        <end position="409"/>
    </location>
</feature>
<dbReference type="GO" id="GO:0036064">
    <property type="term" value="C:ciliary basal body"/>
    <property type="evidence" value="ECO:0007669"/>
    <property type="project" value="TreeGrafter"/>
</dbReference>
<feature type="region of interest" description="Disordered" evidence="2">
    <location>
        <begin position="1"/>
        <end position="25"/>
    </location>
</feature>
<feature type="region of interest" description="Disordered" evidence="2">
    <location>
        <begin position="47"/>
        <end position="180"/>
    </location>
</feature>
<proteinExistence type="predicted"/>
<feature type="compositionally biased region" description="Basic and acidic residues" evidence="2">
    <location>
        <begin position="137"/>
        <end position="147"/>
    </location>
</feature>
<dbReference type="PANTHER" id="PTHR15721">
    <property type="entry name" value="KIAA0586 PROTEIN"/>
    <property type="match status" value="1"/>
</dbReference>
<feature type="non-terminal residue" evidence="3">
    <location>
        <position position="483"/>
    </location>
</feature>
<evidence type="ECO:0000313" key="3">
    <source>
        <dbReference type="EMBL" id="CAL1526209.1"/>
    </source>
</evidence>
<feature type="compositionally biased region" description="Polar residues" evidence="2">
    <location>
        <begin position="468"/>
        <end position="483"/>
    </location>
</feature>
<feature type="compositionally biased region" description="Polar residues" evidence="2">
    <location>
        <begin position="47"/>
        <end position="59"/>
    </location>
</feature>
<dbReference type="EMBL" id="CAXITT010000003">
    <property type="protein sequence ID" value="CAL1526209.1"/>
    <property type="molecule type" value="Genomic_DNA"/>
</dbReference>